<evidence type="ECO:0000313" key="2">
    <source>
        <dbReference type="EMBL" id="ELK28974.1"/>
    </source>
</evidence>
<feature type="compositionally biased region" description="Basic and acidic residues" evidence="1">
    <location>
        <begin position="52"/>
        <end position="66"/>
    </location>
</feature>
<protein>
    <submittedName>
        <fullName evidence="2">Trinucleotide repeat-containing protein 18 protein</fullName>
    </submittedName>
</protein>
<dbReference type="InterPro" id="IPR052429">
    <property type="entry name" value="BAH_domain_protein"/>
</dbReference>
<dbReference type="EMBL" id="KB108645">
    <property type="protein sequence ID" value="ELK28974.1"/>
    <property type="molecule type" value="Genomic_DNA"/>
</dbReference>
<gene>
    <name evidence="2" type="ORF">MDA_GLEAN10021469</name>
</gene>
<organism evidence="2 3">
    <name type="scientific">Myotis davidii</name>
    <name type="common">David's myotis</name>
    <dbReference type="NCBI Taxonomy" id="225400"/>
    <lineage>
        <taxon>Eukaryota</taxon>
        <taxon>Metazoa</taxon>
        <taxon>Chordata</taxon>
        <taxon>Craniata</taxon>
        <taxon>Vertebrata</taxon>
        <taxon>Euteleostomi</taxon>
        <taxon>Mammalia</taxon>
        <taxon>Eutheria</taxon>
        <taxon>Laurasiatheria</taxon>
        <taxon>Chiroptera</taxon>
        <taxon>Yangochiroptera</taxon>
        <taxon>Vespertilionidae</taxon>
        <taxon>Myotis</taxon>
    </lineage>
</organism>
<reference evidence="3" key="1">
    <citation type="journal article" date="2013" name="Science">
        <title>Comparative analysis of bat genomes provides insight into the evolution of flight and immunity.</title>
        <authorList>
            <person name="Zhang G."/>
            <person name="Cowled C."/>
            <person name="Shi Z."/>
            <person name="Huang Z."/>
            <person name="Bishop-Lilly K.A."/>
            <person name="Fang X."/>
            <person name="Wynne J.W."/>
            <person name="Xiong Z."/>
            <person name="Baker M.L."/>
            <person name="Zhao W."/>
            <person name="Tachedjian M."/>
            <person name="Zhu Y."/>
            <person name="Zhou P."/>
            <person name="Jiang X."/>
            <person name="Ng J."/>
            <person name="Yang L."/>
            <person name="Wu L."/>
            <person name="Xiao J."/>
            <person name="Feng Y."/>
            <person name="Chen Y."/>
            <person name="Sun X."/>
            <person name="Zhang Y."/>
            <person name="Marsh G.A."/>
            <person name="Crameri G."/>
            <person name="Broder C.C."/>
            <person name="Frey K.G."/>
            <person name="Wang L.F."/>
            <person name="Wang J."/>
        </authorList>
    </citation>
    <scope>NUCLEOTIDE SEQUENCE [LARGE SCALE GENOMIC DNA]</scope>
</reference>
<keyword evidence="3" id="KW-1185">Reference proteome</keyword>
<dbReference type="PANTHER" id="PTHR12505">
    <property type="entry name" value="PHD FINGER TRANSCRIPTION FACTOR"/>
    <property type="match status" value="1"/>
</dbReference>
<evidence type="ECO:0000256" key="1">
    <source>
        <dbReference type="SAM" id="MobiDB-lite"/>
    </source>
</evidence>
<feature type="compositionally biased region" description="Low complexity" evidence="1">
    <location>
        <begin position="36"/>
        <end position="47"/>
    </location>
</feature>
<proteinExistence type="predicted"/>
<dbReference type="PANTHER" id="PTHR12505:SF21">
    <property type="entry name" value="TRINUCLEOTIDE REPEAT-CONTAINING GENE 18 PROTEIN"/>
    <property type="match status" value="1"/>
</dbReference>
<dbReference type="Proteomes" id="UP000010556">
    <property type="component" value="Unassembled WGS sequence"/>
</dbReference>
<sequence>MVQLWAAHAHEGFSHLPSGLYPSYLHLNHLEPPSSGSPLLSQLGQPSIFDSQKGHGRADEDCGDERARHREERLLGARLDRDQEKLLRESKELADLARLHPTGCAANGLNPNLMVTGGPALAGSGRWSADPAAHLATHPWLPRSGGTSMWLAGHPYGLAPPSLHQGMAPAFPPGLGGSLPSAYQFVRDPQSGQLVVIPSDHLPHFAELMERAAVPPLWPALYPPGRSSLHHAQQLQLFSQQHFLRQQEFLYLQQQAAQALELQRSAQLVVS</sequence>
<evidence type="ECO:0000313" key="3">
    <source>
        <dbReference type="Proteomes" id="UP000010556"/>
    </source>
</evidence>
<name>L5LRC6_MYODS</name>
<accession>L5LRC6</accession>
<feature type="region of interest" description="Disordered" evidence="1">
    <location>
        <begin position="36"/>
        <end position="66"/>
    </location>
</feature>
<dbReference type="AlphaFoldDB" id="L5LRC6"/>